<dbReference type="InterPro" id="IPR036388">
    <property type="entry name" value="WH-like_DNA-bd_sf"/>
</dbReference>
<dbReference type="GO" id="GO:0003677">
    <property type="term" value="F:DNA binding"/>
    <property type="evidence" value="ECO:0007669"/>
    <property type="project" value="InterPro"/>
</dbReference>
<dbReference type="SUPFAM" id="SSF46894">
    <property type="entry name" value="C-terminal effector domain of the bipartite response regulators"/>
    <property type="match status" value="1"/>
</dbReference>
<dbReference type="RefSeq" id="WP_392394948.1">
    <property type="nucleotide sequence ID" value="NZ_JAURTK010000006.1"/>
</dbReference>
<dbReference type="EMBL" id="JAURTK010000006">
    <property type="protein sequence ID" value="MDP9649671.1"/>
    <property type="molecule type" value="Genomic_DNA"/>
</dbReference>
<name>A0AB73II18_9BURK</name>
<sequence length="442" mass="49639">MAVDLDPPYEDEALYSVIARYFRSVRVSHYSAALRSIFGSASHLSPGGSHNLDYLAAQCRHVWPWSAAEIAERLTVYPYFAALLTNEIVERLLKQMREGTGDNRVGQTLMVGVRLRYCPACLADDCQAGRPGYWRRQHLLPGVLMCSKHQQWLFEVDRDKARSHVLFIPHSTGGLAQPVELKLTSRQTDACVRVSQISEYLLHNAVSILPERLPSHVKESARAVGFACGPDRIRVRDLSAALVEHFGESFLRHVGALPVGALNWVTYFFRGILPVGHVHKNILLAEFLSNLQTRVCDEGWPVCPNKTAVSHHVVTSRRRSGDGYIAKCRCGFSFKYSGISDGMPQQVKPTRYDFLTGEVLRLRGNGWSYRSIAVHLHIAPGTVRKLCARLCDKDGRSLSPGAKSRMIAEWRDTVRELGTVRAAGRAKVALYVRMRRYARECL</sequence>
<dbReference type="InterPro" id="IPR016032">
    <property type="entry name" value="Sig_transdc_resp-reg_C-effctor"/>
</dbReference>
<evidence type="ECO:0000259" key="1">
    <source>
        <dbReference type="Pfam" id="PF06527"/>
    </source>
</evidence>
<dbReference type="AlphaFoldDB" id="A0AB73II18"/>
<dbReference type="InterPro" id="IPR009492">
    <property type="entry name" value="TniQ"/>
</dbReference>
<feature type="domain" description="Transposon Tn7 transposition protein TnsD C-terminal" evidence="2">
    <location>
        <begin position="198"/>
        <end position="418"/>
    </location>
</feature>
<evidence type="ECO:0008006" key="5">
    <source>
        <dbReference type="Google" id="ProtNLM"/>
    </source>
</evidence>
<dbReference type="InterPro" id="IPR032750">
    <property type="entry name" value="TnsD_C"/>
</dbReference>
<comment type="caution">
    <text evidence="3">The sequence shown here is derived from an EMBL/GenBank/DDBJ whole genome shotgun (WGS) entry which is preliminary data.</text>
</comment>
<protein>
    <recommendedName>
        <fullName evidence="5">Transposon Tn7 transposition protein TnsD C-termianl domain-containing protein</fullName>
    </recommendedName>
</protein>
<evidence type="ECO:0000259" key="2">
    <source>
        <dbReference type="Pfam" id="PF15978"/>
    </source>
</evidence>
<evidence type="ECO:0000313" key="3">
    <source>
        <dbReference type="EMBL" id="MDP9649671.1"/>
    </source>
</evidence>
<reference evidence="3" key="1">
    <citation type="submission" date="2023-07" db="EMBL/GenBank/DDBJ databases">
        <title>Sorghum-associated microbial communities from plants grown in Nebraska, USA.</title>
        <authorList>
            <person name="Schachtman D."/>
        </authorList>
    </citation>
    <scope>NUCLEOTIDE SEQUENCE</scope>
    <source>
        <strain evidence="3">DS1061</strain>
    </source>
</reference>
<organism evidence="3 4">
    <name type="scientific">Paraburkholderia caledonica</name>
    <dbReference type="NCBI Taxonomy" id="134536"/>
    <lineage>
        <taxon>Bacteria</taxon>
        <taxon>Pseudomonadati</taxon>
        <taxon>Pseudomonadota</taxon>
        <taxon>Betaproteobacteria</taxon>
        <taxon>Burkholderiales</taxon>
        <taxon>Burkholderiaceae</taxon>
        <taxon>Paraburkholderia</taxon>
    </lineage>
</organism>
<gene>
    <name evidence="3" type="ORF">J2793_005138</name>
</gene>
<dbReference type="GO" id="GO:0006355">
    <property type="term" value="P:regulation of DNA-templated transcription"/>
    <property type="evidence" value="ECO:0007669"/>
    <property type="project" value="InterPro"/>
</dbReference>
<evidence type="ECO:0000313" key="4">
    <source>
        <dbReference type="Proteomes" id="UP001229486"/>
    </source>
</evidence>
<dbReference type="Pfam" id="PF15978">
    <property type="entry name" value="TnsD"/>
    <property type="match status" value="1"/>
</dbReference>
<accession>A0AB73II18</accession>
<proteinExistence type="predicted"/>
<dbReference type="Gene3D" id="1.10.10.10">
    <property type="entry name" value="Winged helix-like DNA-binding domain superfamily/Winged helix DNA-binding domain"/>
    <property type="match status" value="1"/>
</dbReference>
<dbReference type="Proteomes" id="UP001229486">
    <property type="component" value="Unassembled WGS sequence"/>
</dbReference>
<dbReference type="Pfam" id="PF06527">
    <property type="entry name" value="TniQ"/>
    <property type="match status" value="1"/>
</dbReference>
<feature type="domain" description="TniQ" evidence="1">
    <location>
        <begin position="7"/>
        <end position="151"/>
    </location>
</feature>